<name>A0A926I5U1_9FIRM</name>
<dbReference type="GO" id="GO:0006355">
    <property type="term" value="P:regulation of DNA-templated transcription"/>
    <property type="evidence" value="ECO:0007669"/>
    <property type="project" value="InterPro"/>
</dbReference>
<dbReference type="Pfam" id="PF01402">
    <property type="entry name" value="RHH_1"/>
    <property type="match status" value="1"/>
</dbReference>
<evidence type="ECO:0000313" key="2">
    <source>
        <dbReference type="EMBL" id="MBC8547641.1"/>
    </source>
</evidence>
<comment type="caution">
    <text evidence="2">The sequence shown here is derived from an EMBL/GenBank/DDBJ whole genome shotgun (WGS) entry which is preliminary data.</text>
</comment>
<sequence>MSPRTGRPKSENPLCHDIKVRVDEQTNTRLLNYAQRRGITRTEVIRQAIDRLLTEEK</sequence>
<dbReference type="EMBL" id="JACRST010000029">
    <property type="protein sequence ID" value="MBC8547641.1"/>
    <property type="molecule type" value="Genomic_DNA"/>
</dbReference>
<evidence type="ECO:0000313" key="3">
    <source>
        <dbReference type="Proteomes" id="UP000653127"/>
    </source>
</evidence>
<keyword evidence="3" id="KW-1185">Reference proteome</keyword>
<organism evidence="2 3">
    <name type="scientific">Ligaoa zhengdingensis</name>
    <dbReference type="NCBI Taxonomy" id="2763658"/>
    <lineage>
        <taxon>Bacteria</taxon>
        <taxon>Bacillati</taxon>
        <taxon>Bacillota</taxon>
        <taxon>Clostridia</taxon>
        <taxon>Eubacteriales</taxon>
        <taxon>Oscillospiraceae</taxon>
        <taxon>Ligaoa</taxon>
    </lineage>
</organism>
<dbReference type="RefSeq" id="WP_249283684.1">
    <property type="nucleotide sequence ID" value="NZ_JACRST010000029.1"/>
</dbReference>
<gene>
    <name evidence="2" type="ORF">H8711_11990</name>
</gene>
<dbReference type="Proteomes" id="UP000653127">
    <property type="component" value="Unassembled WGS sequence"/>
</dbReference>
<proteinExistence type="predicted"/>
<accession>A0A926I5U1</accession>
<evidence type="ECO:0000259" key="1">
    <source>
        <dbReference type="Pfam" id="PF01402"/>
    </source>
</evidence>
<protein>
    <submittedName>
        <fullName evidence="2">Ribbon-helix-helix protein, CopG family</fullName>
    </submittedName>
</protein>
<dbReference type="InterPro" id="IPR002145">
    <property type="entry name" value="CopG"/>
</dbReference>
<reference evidence="2" key="1">
    <citation type="submission" date="2020-08" db="EMBL/GenBank/DDBJ databases">
        <title>Genome public.</title>
        <authorList>
            <person name="Liu C."/>
            <person name="Sun Q."/>
        </authorList>
    </citation>
    <scope>NUCLEOTIDE SEQUENCE</scope>
    <source>
        <strain evidence="2">NSJ-31</strain>
    </source>
</reference>
<dbReference type="AlphaFoldDB" id="A0A926I5U1"/>
<dbReference type="InterPro" id="IPR010985">
    <property type="entry name" value="Ribbon_hlx_hlx"/>
</dbReference>
<feature type="domain" description="Ribbon-helix-helix protein CopG" evidence="1">
    <location>
        <begin position="18"/>
        <end position="56"/>
    </location>
</feature>
<dbReference type="SUPFAM" id="SSF47598">
    <property type="entry name" value="Ribbon-helix-helix"/>
    <property type="match status" value="1"/>
</dbReference>